<accession>A0ABT3ZTQ2</accession>
<organism evidence="1 2">
    <name type="scientific">Robbsia betulipollinis</name>
    <dbReference type="NCBI Taxonomy" id="2981849"/>
    <lineage>
        <taxon>Bacteria</taxon>
        <taxon>Pseudomonadati</taxon>
        <taxon>Pseudomonadota</taxon>
        <taxon>Betaproteobacteria</taxon>
        <taxon>Burkholderiales</taxon>
        <taxon>Burkholderiaceae</taxon>
        <taxon>Robbsia</taxon>
    </lineage>
</organism>
<dbReference type="Proteomes" id="UP001082899">
    <property type="component" value="Unassembled WGS sequence"/>
</dbReference>
<sequence length="186" mass="20835">MLSITALSNASLELAFGSRSADAEAYHSPPVSVAPGVEIIGLHFDQVDFVIFFASVEAMSDGDTPFAQMMADGFNHRILPPATARFVKFARRDATEDNTMFRQSAWQLRNPYRLRGFQDELEFALSDHAVAFPSVPEYLFTPTTDKLDRMYRRMSVNFAAGELGVTFALKYAPDSDTGGYYCYERK</sequence>
<name>A0ABT3ZTQ2_9BURK</name>
<dbReference type="EMBL" id="JAPMXC010000017">
    <property type="protein sequence ID" value="MCY0389941.1"/>
    <property type="molecule type" value="Genomic_DNA"/>
</dbReference>
<protein>
    <submittedName>
        <fullName evidence="1">Uncharacterized protein</fullName>
    </submittedName>
</protein>
<dbReference type="RefSeq" id="WP_267849906.1">
    <property type="nucleotide sequence ID" value="NZ_JAPMXC010000017.1"/>
</dbReference>
<reference evidence="1" key="1">
    <citation type="submission" date="2022-11" db="EMBL/GenBank/DDBJ databases">
        <title>Robbsia betulipollinis sp. nov., isolated from pollen of birch (Betula pendula).</title>
        <authorList>
            <person name="Shi H."/>
            <person name="Ambika Manirajan B."/>
            <person name="Ratering S."/>
            <person name="Geissler-Plaum R."/>
            <person name="Schnell S."/>
        </authorList>
    </citation>
    <scope>NUCLEOTIDE SEQUENCE</scope>
    <source>
        <strain evidence="1">Bb-Pol-6</strain>
    </source>
</reference>
<keyword evidence="2" id="KW-1185">Reference proteome</keyword>
<comment type="caution">
    <text evidence="1">The sequence shown here is derived from an EMBL/GenBank/DDBJ whole genome shotgun (WGS) entry which is preliminary data.</text>
</comment>
<proteinExistence type="predicted"/>
<gene>
    <name evidence="1" type="ORF">OVY01_22640</name>
</gene>
<evidence type="ECO:0000313" key="2">
    <source>
        <dbReference type="Proteomes" id="UP001082899"/>
    </source>
</evidence>
<evidence type="ECO:0000313" key="1">
    <source>
        <dbReference type="EMBL" id="MCY0389941.1"/>
    </source>
</evidence>